<gene>
    <name evidence="1" type="ORF">HYDPIDRAFT_31672</name>
</gene>
<proteinExistence type="predicted"/>
<evidence type="ECO:0000313" key="1">
    <source>
        <dbReference type="EMBL" id="KIJ61163.1"/>
    </source>
</evidence>
<evidence type="ECO:0000313" key="2">
    <source>
        <dbReference type="Proteomes" id="UP000053820"/>
    </source>
</evidence>
<reference evidence="1 2" key="1">
    <citation type="submission" date="2014-04" db="EMBL/GenBank/DDBJ databases">
        <title>Evolutionary Origins and Diversification of the Mycorrhizal Mutualists.</title>
        <authorList>
            <consortium name="DOE Joint Genome Institute"/>
            <consortium name="Mycorrhizal Genomics Consortium"/>
            <person name="Kohler A."/>
            <person name="Kuo A."/>
            <person name="Nagy L.G."/>
            <person name="Floudas D."/>
            <person name="Copeland A."/>
            <person name="Barry K.W."/>
            <person name="Cichocki N."/>
            <person name="Veneault-Fourrey C."/>
            <person name="LaButti K."/>
            <person name="Lindquist E.A."/>
            <person name="Lipzen A."/>
            <person name="Lundell T."/>
            <person name="Morin E."/>
            <person name="Murat C."/>
            <person name="Riley R."/>
            <person name="Ohm R."/>
            <person name="Sun H."/>
            <person name="Tunlid A."/>
            <person name="Henrissat B."/>
            <person name="Grigoriev I.V."/>
            <person name="Hibbett D.S."/>
            <person name="Martin F."/>
        </authorList>
    </citation>
    <scope>NUCLEOTIDE SEQUENCE [LARGE SCALE GENOMIC DNA]</scope>
    <source>
        <strain evidence="1 2">MD-312</strain>
    </source>
</reference>
<sequence>MNALAVKTQIWDRLRQRKFELERIERAYWQTIGDQRLRSHAEASRRAMRGAIVPHYIPREGLFELNVDDDIWQDVGLADDEVDPPAWLADDRVWAGIRDLLERDRCEEEEVRLQRERCNLQEWSRSEWEAVVHARDIHCKHNRPLARG</sequence>
<dbReference type="EMBL" id="KN839865">
    <property type="protein sequence ID" value="KIJ61163.1"/>
    <property type="molecule type" value="Genomic_DNA"/>
</dbReference>
<keyword evidence="2" id="KW-1185">Reference proteome</keyword>
<name>A0A0C9W482_9AGAM</name>
<dbReference type="AlphaFoldDB" id="A0A0C9W482"/>
<protein>
    <submittedName>
        <fullName evidence="1">Uncharacterized protein</fullName>
    </submittedName>
</protein>
<dbReference type="HOGENOM" id="CLU_1759058_0_0_1"/>
<accession>A0A0C9W482</accession>
<organism evidence="1 2">
    <name type="scientific">Hydnomerulius pinastri MD-312</name>
    <dbReference type="NCBI Taxonomy" id="994086"/>
    <lineage>
        <taxon>Eukaryota</taxon>
        <taxon>Fungi</taxon>
        <taxon>Dikarya</taxon>
        <taxon>Basidiomycota</taxon>
        <taxon>Agaricomycotina</taxon>
        <taxon>Agaricomycetes</taxon>
        <taxon>Agaricomycetidae</taxon>
        <taxon>Boletales</taxon>
        <taxon>Boletales incertae sedis</taxon>
        <taxon>Leucogyrophana</taxon>
    </lineage>
</organism>
<dbReference type="Proteomes" id="UP000053820">
    <property type="component" value="Unassembled WGS sequence"/>
</dbReference>
<dbReference type="OrthoDB" id="3259165at2759"/>